<keyword evidence="5" id="KW-0808">Transferase</keyword>
<dbReference type="PANTHER" id="PTHR45436">
    <property type="entry name" value="SENSOR HISTIDINE KINASE YKOH"/>
    <property type="match status" value="1"/>
</dbReference>
<organism evidence="14 15">
    <name type="scientific">Pseudomonas fulva</name>
    <dbReference type="NCBI Taxonomy" id="47880"/>
    <lineage>
        <taxon>Bacteria</taxon>
        <taxon>Pseudomonadati</taxon>
        <taxon>Pseudomonadota</taxon>
        <taxon>Gammaproteobacteria</taxon>
        <taxon>Pseudomonadales</taxon>
        <taxon>Pseudomonadaceae</taxon>
        <taxon>Pseudomonas</taxon>
    </lineage>
</organism>
<dbReference type="Gene3D" id="1.10.287.130">
    <property type="match status" value="1"/>
</dbReference>
<dbReference type="SUPFAM" id="SSF55874">
    <property type="entry name" value="ATPase domain of HSP90 chaperone/DNA topoisomerase II/histidine kinase"/>
    <property type="match status" value="1"/>
</dbReference>
<feature type="transmembrane region" description="Helical" evidence="11">
    <location>
        <begin position="166"/>
        <end position="186"/>
    </location>
</feature>
<evidence type="ECO:0000259" key="13">
    <source>
        <dbReference type="PROSITE" id="PS50885"/>
    </source>
</evidence>
<dbReference type="AlphaFoldDB" id="A0A0D0IV73"/>
<dbReference type="Pfam" id="PF02518">
    <property type="entry name" value="HATPase_c"/>
    <property type="match status" value="1"/>
</dbReference>
<feature type="transmembrane region" description="Helical" evidence="11">
    <location>
        <begin position="12"/>
        <end position="37"/>
    </location>
</feature>
<evidence type="ECO:0000256" key="10">
    <source>
        <dbReference type="ARBA" id="ARBA00023136"/>
    </source>
</evidence>
<dbReference type="SMART" id="SM00388">
    <property type="entry name" value="HisKA"/>
    <property type="match status" value="1"/>
</dbReference>
<keyword evidence="9" id="KW-0902">Two-component regulatory system</keyword>
<dbReference type="EMBL" id="JXQW01000061">
    <property type="protein sequence ID" value="KIP97057.1"/>
    <property type="molecule type" value="Genomic_DNA"/>
</dbReference>
<dbReference type="PANTHER" id="PTHR45436:SF15">
    <property type="entry name" value="SENSOR HISTIDINE KINASE CUSS"/>
    <property type="match status" value="1"/>
</dbReference>
<dbReference type="InterPro" id="IPR003661">
    <property type="entry name" value="HisK_dim/P_dom"/>
</dbReference>
<dbReference type="SMART" id="SM00387">
    <property type="entry name" value="HATPase_c"/>
    <property type="match status" value="1"/>
</dbReference>
<dbReference type="Proteomes" id="UP000032068">
    <property type="component" value="Unassembled WGS sequence"/>
</dbReference>
<name>A0A0D0IV73_9PSED</name>
<proteinExistence type="predicted"/>
<evidence type="ECO:0000259" key="12">
    <source>
        <dbReference type="PROSITE" id="PS50109"/>
    </source>
</evidence>
<dbReference type="GO" id="GO:0000155">
    <property type="term" value="F:phosphorelay sensor kinase activity"/>
    <property type="evidence" value="ECO:0007669"/>
    <property type="project" value="InterPro"/>
</dbReference>
<evidence type="ECO:0000256" key="4">
    <source>
        <dbReference type="ARBA" id="ARBA00022553"/>
    </source>
</evidence>
<keyword evidence="7" id="KW-0418">Kinase</keyword>
<feature type="domain" description="HAMP" evidence="13">
    <location>
        <begin position="184"/>
        <end position="237"/>
    </location>
</feature>
<protein>
    <recommendedName>
        <fullName evidence="3">histidine kinase</fullName>
        <ecNumber evidence="3">2.7.13.3</ecNumber>
    </recommendedName>
</protein>
<dbReference type="InterPro" id="IPR005467">
    <property type="entry name" value="His_kinase_dom"/>
</dbReference>
<dbReference type="RefSeq" id="WP_042555532.1">
    <property type="nucleotide sequence ID" value="NZ_JXQW01000061.1"/>
</dbReference>
<comment type="subcellular location">
    <subcellularLocation>
        <location evidence="2">Membrane</location>
        <topology evidence="2">Multi-pass membrane protein</topology>
    </subcellularLocation>
</comment>
<keyword evidence="6 11" id="KW-0812">Transmembrane</keyword>
<dbReference type="InterPro" id="IPR003594">
    <property type="entry name" value="HATPase_dom"/>
</dbReference>
<dbReference type="PROSITE" id="PS50885">
    <property type="entry name" value="HAMP"/>
    <property type="match status" value="1"/>
</dbReference>
<evidence type="ECO:0000256" key="2">
    <source>
        <dbReference type="ARBA" id="ARBA00004141"/>
    </source>
</evidence>
<keyword evidence="8 11" id="KW-1133">Transmembrane helix</keyword>
<evidence type="ECO:0000313" key="15">
    <source>
        <dbReference type="Proteomes" id="UP000032068"/>
    </source>
</evidence>
<evidence type="ECO:0000256" key="5">
    <source>
        <dbReference type="ARBA" id="ARBA00022679"/>
    </source>
</evidence>
<dbReference type="GO" id="GO:0005886">
    <property type="term" value="C:plasma membrane"/>
    <property type="evidence" value="ECO:0007669"/>
    <property type="project" value="TreeGrafter"/>
</dbReference>
<feature type="domain" description="Histidine kinase" evidence="12">
    <location>
        <begin position="245"/>
        <end position="445"/>
    </location>
</feature>
<dbReference type="CDD" id="cd00075">
    <property type="entry name" value="HATPase"/>
    <property type="match status" value="1"/>
</dbReference>
<evidence type="ECO:0000256" key="9">
    <source>
        <dbReference type="ARBA" id="ARBA00023012"/>
    </source>
</evidence>
<dbReference type="PROSITE" id="PS50109">
    <property type="entry name" value="HIS_KIN"/>
    <property type="match status" value="1"/>
</dbReference>
<dbReference type="InterPro" id="IPR036097">
    <property type="entry name" value="HisK_dim/P_sf"/>
</dbReference>
<evidence type="ECO:0000256" key="6">
    <source>
        <dbReference type="ARBA" id="ARBA00022692"/>
    </source>
</evidence>
<dbReference type="PRINTS" id="PR00344">
    <property type="entry name" value="BCTRLSENSOR"/>
</dbReference>
<sequence>MKALHSPSLIGRLLWSLCLMQVVVLVTSIAGTLYYIIDDRFTFMSDSVIDTLVSAIAVQPDGLAFERTDELRSLQADNPQLWVVIRDANGHRQQLGDVPSAYQALERSLPLLGVSQMRALPEQNELTMRIEVKPIQDQQVHIMVGGVAMSDFKSLILQATGLLSPYFLTPLILFTLLATPIVVLHATRGVRRVTKEASALDISTPDAHLTEDSVPREIRPLVSAFNAAMERLSKAYHARDRFLRDAAHELRMPIAVLMARIDGMPSHPLKPVLLIDLSRLATVAEQLLDLQRLQSPQVEFVRVDLVALTRDLVSDIAPVALSRCDDLVLNAPDQPVWVLGQASALSRVITNLVQNALIHGEGTGTISITVAPRGTVAVADQGKGVASEDREHIFHPFYRGKTDVPGHGLGLHLVQEIVRAHRGRITVNDAAGGGAVFTVHLPIVSA</sequence>
<dbReference type="InterPro" id="IPR004358">
    <property type="entry name" value="Sig_transdc_His_kin-like_C"/>
</dbReference>
<evidence type="ECO:0000256" key="1">
    <source>
        <dbReference type="ARBA" id="ARBA00000085"/>
    </source>
</evidence>
<keyword evidence="10 11" id="KW-0472">Membrane</keyword>
<dbReference type="CDD" id="cd00082">
    <property type="entry name" value="HisKA"/>
    <property type="match status" value="1"/>
</dbReference>
<comment type="caution">
    <text evidence="14">The sequence shown here is derived from an EMBL/GenBank/DDBJ whole genome shotgun (WGS) entry which is preliminary data.</text>
</comment>
<dbReference type="Gene3D" id="3.30.565.10">
    <property type="entry name" value="Histidine kinase-like ATPase, C-terminal domain"/>
    <property type="match status" value="1"/>
</dbReference>
<dbReference type="SUPFAM" id="SSF47384">
    <property type="entry name" value="Homodimeric domain of signal transducing histidine kinase"/>
    <property type="match status" value="1"/>
</dbReference>
<evidence type="ECO:0000256" key="11">
    <source>
        <dbReference type="SAM" id="Phobius"/>
    </source>
</evidence>
<dbReference type="InterPro" id="IPR003660">
    <property type="entry name" value="HAMP_dom"/>
</dbReference>
<evidence type="ECO:0000256" key="8">
    <source>
        <dbReference type="ARBA" id="ARBA00022989"/>
    </source>
</evidence>
<comment type="catalytic activity">
    <reaction evidence="1">
        <text>ATP + protein L-histidine = ADP + protein N-phospho-L-histidine.</text>
        <dbReference type="EC" id="2.7.13.3"/>
    </reaction>
</comment>
<keyword evidence="4" id="KW-0597">Phosphoprotein</keyword>
<evidence type="ECO:0000256" key="7">
    <source>
        <dbReference type="ARBA" id="ARBA00022777"/>
    </source>
</evidence>
<dbReference type="EC" id="2.7.13.3" evidence="3"/>
<reference evidence="14 15" key="1">
    <citation type="submission" date="2014-12" db="EMBL/GenBank/DDBJ databases">
        <title>16Stimator: statistical estimation of ribosomal gene copy numbers from draft genome assemblies.</title>
        <authorList>
            <person name="Perisin M.A."/>
            <person name="Vetter M."/>
            <person name="Gilbert J.A."/>
            <person name="Bergelson J."/>
        </authorList>
    </citation>
    <scope>NUCLEOTIDE SEQUENCE [LARGE SCALE GENOMIC DNA]</scope>
    <source>
        <strain evidence="14 15">MEJ086</strain>
    </source>
</reference>
<evidence type="ECO:0000256" key="3">
    <source>
        <dbReference type="ARBA" id="ARBA00012438"/>
    </source>
</evidence>
<dbReference type="OrthoDB" id="9804645at2"/>
<accession>A0A0D0IV73</accession>
<dbReference type="InterPro" id="IPR050428">
    <property type="entry name" value="TCS_sensor_his_kinase"/>
</dbReference>
<evidence type="ECO:0000313" key="14">
    <source>
        <dbReference type="EMBL" id="KIP97057.1"/>
    </source>
</evidence>
<gene>
    <name evidence="14" type="ORF">RU08_19610</name>
</gene>
<dbReference type="InterPro" id="IPR036890">
    <property type="entry name" value="HATPase_C_sf"/>
</dbReference>